<dbReference type="RefSeq" id="WP_124772413.1">
    <property type="nucleotide sequence ID" value="NZ_QGSZ01000182.1"/>
</dbReference>
<protein>
    <recommendedName>
        <fullName evidence="1">Transposase IS701-like DDE domain-containing protein</fullName>
    </recommendedName>
</protein>
<dbReference type="InterPro" id="IPR038721">
    <property type="entry name" value="IS701-like_DDE_dom"/>
</dbReference>
<name>A0A3N9XBN4_9ACTN</name>
<dbReference type="Proteomes" id="UP000282312">
    <property type="component" value="Unassembled WGS sequence"/>
</dbReference>
<feature type="domain" description="Transposase IS701-like DDE" evidence="1">
    <location>
        <begin position="78"/>
        <end position="251"/>
    </location>
</feature>
<sequence length="251" mass="27035">MLTSAELRFDAVRERGQPPSIISGRVDCPRCSGGCRIEGRRPAAAGVVRRADVDGRAAFPQARAASSGARLRPRAVGAATPRKNCWTIAEHVGDAGPDGMQDLLTRVTWADAEIRADVRAFVGEHLGDVEVVLVIDESGDLKKGQHTVGVQRQYPGTAGKIESRQLAVHRVYATEAGHATLDTALACRSHGATTLIAASRPVSLSRCDRDETAAGDPHDRRRRHRQAALRWATGDEAYGSDPRLAARLRQL</sequence>
<dbReference type="OrthoDB" id="4954307at2"/>
<proteinExistence type="predicted"/>
<evidence type="ECO:0000313" key="3">
    <source>
        <dbReference type="Proteomes" id="UP000282312"/>
    </source>
</evidence>
<comment type="caution">
    <text evidence="2">The sequence shown here is derived from an EMBL/GenBank/DDBJ whole genome shotgun (WGS) entry which is preliminary data.</text>
</comment>
<dbReference type="PANTHER" id="PTHR33627:SF1">
    <property type="entry name" value="TRANSPOSASE"/>
    <property type="match status" value="1"/>
</dbReference>
<accession>A0A3N9XBN4</accession>
<dbReference type="Pfam" id="PF13546">
    <property type="entry name" value="DDE_5"/>
    <property type="match status" value="1"/>
</dbReference>
<gene>
    <name evidence="2" type="ORF">DLJ59_11090</name>
</gene>
<keyword evidence="3" id="KW-1185">Reference proteome</keyword>
<dbReference type="EMBL" id="QGSZ01000182">
    <property type="protein sequence ID" value="RQX03857.1"/>
    <property type="molecule type" value="Genomic_DNA"/>
</dbReference>
<organism evidence="2 3">
    <name type="scientific">Micromonospora inaquosa</name>
    <dbReference type="NCBI Taxonomy" id="2203716"/>
    <lineage>
        <taxon>Bacteria</taxon>
        <taxon>Bacillati</taxon>
        <taxon>Actinomycetota</taxon>
        <taxon>Actinomycetes</taxon>
        <taxon>Micromonosporales</taxon>
        <taxon>Micromonosporaceae</taxon>
        <taxon>Micromonospora</taxon>
    </lineage>
</organism>
<evidence type="ECO:0000313" key="2">
    <source>
        <dbReference type="EMBL" id="RQX03857.1"/>
    </source>
</evidence>
<dbReference type="InterPro" id="IPR039365">
    <property type="entry name" value="IS701-like"/>
</dbReference>
<evidence type="ECO:0000259" key="1">
    <source>
        <dbReference type="Pfam" id="PF13546"/>
    </source>
</evidence>
<dbReference type="AlphaFoldDB" id="A0A3N9XBN4"/>
<dbReference type="PANTHER" id="PTHR33627">
    <property type="entry name" value="TRANSPOSASE"/>
    <property type="match status" value="1"/>
</dbReference>
<reference evidence="2 3" key="1">
    <citation type="submission" date="2018-05" db="EMBL/GenBank/DDBJ databases">
        <title>Micromonospora from Atacama Desert.</title>
        <authorList>
            <person name="Carro L."/>
            <person name="Goodfellow M."/>
            <person name="Klenk H.-P."/>
        </authorList>
    </citation>
    <scope>NUCLEOTIDE SEQUENCE [LARGE SCALE GENOMIC DNA]</scope>
    <source>
        <strain evidence="2 3">LB39</strain>
    </source>
</reference>